<dbReference type="Gene3D" id="3.10.450.50">
    <property type="match status" value="1"/>
</dbReference>
<dbReference type="InterPro" id="IPR052704">
    <property type="entry name" value="ECF_Sigma-70_Domain"/>
</dbReference>
<evidence type="ECO:0000313" key="9">
    <source>
        <dbReference type="EMBL" id="MFC5217864.1"/>
    </source>
</evidence>
<name>A0ABW0CPS2_STRCD</name>
<accession>A0ABW0CPS2</accession>
<dbReference type="InterPro" id="IPR013324">
    <property type="entry name" value="RNA_pol_sigma_r3/r4-like"/>
</dbReference>
<feature type="region of interest" description="Disordered" evidence="6">
    <location>
        <begin position="83"/>
        <end position="108"/>
    </location>
</feature>
<dbReference type="RefSeq" id="WP_380859584.1">
    <property type="nucleotide sequence ID" value="NZ_JBHSKM010000023.1"/>
</dbReference>
<keyword evidence="5" id="KW-0804">Transcription</keyword>
<keyword evidence="3" id="KW-0805">Transcription regulation</keyword>
<dbReference type="InterPro" id="IPR013325">
    <property type="entry name" value="RNA_pol_sigma_r2"/>
</dbReference>
<protein>
    <submittedName>
        <fullName evidence="9">Sigma-70 family RNA polymerase sigma factor</fullName>
    </submittedName>
</protein>
<evidence type="ECO:0000313" key="10">
    <source>
        <dbReference type="Proteomes" id="UP001596263"/>
    </source>
</evidence>
<dbReference type="Gene3D" id="1.10.10.10">
    <property type="entry name" value="Winged helix-like DNA-binding domain superfamily/Winged helix DNA-binding domain"/>
    <property type="match status" value="1"/>
</dbReference>
<evidence type="ECO:0000256" key="1">
    <source>
        <dbReference type="ARBA" id="ARBA00010641"/>
    </source>
</evidence>
<dbReference type="SUPFAM" id="SSF88946">
    <property type="entry name" value="Sigma2 domain of RNA polymerase sigma factors"/>
    <property type="match status" value="1"/>
</dbReference>
<keyword evidence="4" id="KW-0731">Sigma factor</keyword>
<evidence type="ECO:0000259" key="8">
    <source>
        <dbReference type="Pfam" id="PF08281"/>
    </source>
</evidence>
<dbReference type="InterPro" id="IPR007627">
    <property type="entry name" value="RNA_pol_sigma70_r2"/>
</dbReference>
<comment type="subunit">
    <text evidence="2">Interacts transiently with the RNA polymerase catalytic core formed by RpoA, RpoB, RpoC and RpoZ (2 alpha, 1 beta, 1 beta' and 1 omega subunit) to form the RNA polymerase holoenzyme that can initiate transcription.</text>
</comment>
<dbReference type="PANTHER" id="PTHR30173:SF43">
    <property type="entry name" value="ECF RNA POLYMERASE SIGMA FACTOR SIGI-RELATED"/>
    <property type="match status" value="1"/>
</dbReference>
<dbReference type="NCBIfam" id="TIGR02937">
    <property type="entry name" value="sigma70-ECF"/>
    <property type="match status" value="1"/>
</dbReference>
<dbReference type="Proteomes" id="UP001596263">
    <property type="component" value="Unassembled WGS sequence"/>
</dbReference>
<dbReference type="Gene3D" id="1.10.1740.10">
    <property type="match status" value="1"/>
</dbReference>
<comment type="caution">
    <text evidence="9">The sequence shown here is derived from an EMBL/GenBank/DDBJ whole genome shotgun (WGS) entry which is preliminary data.</text>
</comment>
<feature type="domain" description="RNA polymerase sigma factor 70 region 4 type 2" evidence="8">
    <location>
        <begin position="122"/>
        <end position="172"/>
    </location>
</feature>
<evidence type="ECO:0000259" key="7">
    <source>
        <dbReference type="Pfam" id="PF04542"/>
    </source>
</evidence>
<dbReference type="EMBL" id="JBHSKM010000023">
    <property type="protein sequence ID" value="MFC5217864.1"/>
    <property type="molecule type" value="Genomic_DNA"/>
</dbReference>
<dbReference type="InterPro" id="IPR036388">
    <property type="entry name" value="WH-like_DNA-bd_sf"/>
</dbReference>
<reference evidence="10" key="1">
    <citation type="journal article" date="2019" name="Int. J. Syst. Evol. Microbiol.">
        <title>The Global Catalogue of Microorganisms (GCM) 10K type strain sequencing project: providing services to taxonomists for standard genome sequencing and annotation.</title>
        <authorList>
            <consortium name="The Broad Institute Genomics Platform"/>
            <consortium name="The Broad Institute Genome Sequencing Center for Infectious Disease"/>
            <person name="Wu L."/>
            <person name="Ma J."/>
        </authorList>
    </citation>
    <scope>NUCLEOTIDE SEQUENCE [LARGE SCALE GENOMIC DNA]</scope>
    <source>
        <strain evidence="10">KCTC 42586</strain>
    </source>
</reference>
<evidence type="ECO:0000256" key="3">
    <source>
        <dbReference type="ARBA" id="ARBA00023015"/>
    </source>
</evidence>
<evidence type="ECO:0000256" key="2">
    <source>
        <dbReference type="ARBA" id="ARBA00011344"/>
    </source>
</evidence>
<dbReference type="PANTHER" id="PTHR30173">
    <property type="entry name" value="SIGMA 19 FACTOR"/>
    <property type="match status" value="1"/>
</dbReference>
<evidence type="ECO:0000256" key="6">
    <source>
        <dbReference type="SAM" id="MobiDB-lite"/>
    </source>
</evidence>
<sequence>MSADGTGTDDTDFLARRFEAHRGHLRAVAHRMLGSTAEAEDAVQEAWFRMSRSDTSRVDNLGGWLTTVVGRVCLDMLRSRKSRAEEPLDTTAAPTAASASAAVSPPVDPEQDALLADSVGVALLVVLDTLTPSERLAFVLHDLFGVPYEEVAAVVDRTPAAARQLASRARRRVQGAEVPEHDRALRRRQWEVVDAFLAAARQGDFEGLLDVLDPDVIARSEAGVTTGAAAVARGASTFGPAALGARPALVARHALVDGAPGCVVLSGGRVERALRFAFVRDRIAVIDIVTDAERVARLDIEPV</sequence>
<dbReference type="InterPro" id="IPR014284">
    <property type="entry name" value="RNA_pol_sigma-70_dom"/>
</dbReference>
<dbReference type="InterPro" id="IPR032710">
    <property type="entry name" value="NTF2-like_dom_sf"/>
</dbReference>
<feature type="domain" description="RNA polymerase sigma-70 region 2" evidence="7">
    <location>
        <begin position="18"/>
        <end position="82"/>
    </location>
</feature>
<evidence type="ECO:0000256" key="4">
    <source>
        <dbReference type="ARBA" id="ARBA00023082"/>
    </source>
</evidence>
<dbReference type="Pfam" id="PF08281">
    <property type="entry name" value="Sigma70_r4_2"/>
    <property type="match status" value="1"/>
</dbReference>
<proteinExistence type="inferred from homology"/>
<dbReference type="SUPFAM" id="SSF88659">
    <property type="entry name" value="Sigma3 and sigma4 domains of RNA polymerase sigma factors"/>
    <property type="match status" value="1"/>
</dbReference>
<organism evidence="9 10">
    <name type="scientific">Streptomyces coerulescens</name>
    <dbReference type="NCBI Taxonomy" id="29304"/>
    <lineage>
        <taxon>Bacteria</taxon>
        <taxon>Bacillati</taxon>
        <taxon>Actinomycetota</taxon>
        <taxon>Actinomycetes</taxon>
        <taxon>Kitasatosporales</taxon>
        <taxon>Streptomycetaceae</taxon>
        <taxon>Streptomyces</taxon>
    </lineage>
</organism>
<keyword evidence="10" id="KW-1185">Reference proteome</keyword>
<gene>
    <name evidence="9" type="ORF">ACFPQ9_28925</name>
</gene>
<evidence type="ECO:0000256" key="5">
    <source>
        <dbReference type="ARBA" id="ARBA00023163"/>
    </source>
</evidence>
<dbReference type="SUPFAM" id="SSF54427">
    <property type="entry name" value="NTF2-like"/>
    <property type="match status" value="1"/>
</dbReference>
<feature type="compositionally biased region" description="Low complexity" evidence="6">
    <location>
        <begin position="90"/>
        <end position="105"/>
    </location>
</feature>
<dbReference type="Pfam" id="PF04542">
    <property type="entry name" value="Sigma70_r2"/>
    <property type="match status" value="1"/>
</dbReference>
<dbReference type="InterPro" id="IPR013249">
    <property type="entry name" value="RNA_pol_sigma70_r4_t2"/>
</dbReference>
<comment type="similarity">
    <text evidence="1">Belongs to the sigma-70 factor family. ECF subfamily.</text>
</comment>